<dbReference type="InterPro" id="IPR033856">
    <property type="entry name" value="Trp_halogen"/>
</dbReference>
<dbReference type="InterPro" id="IPR036188">
    <property type="entry name" value="FAD/NAD-bd_sf"/>
</dbReference>
<proteinExistence type="predicted"/>
<dbReference type="InterPro" id="IPR006905">
    <property type="entry name" value="Flavin_halogenase"/>
</dbReference>
<reference evidence="1 2" key="1">
    <citation type="submission" date="2021-01" db="EMBL/GenBank/DDBJ databases">
        <title>Brevundimonas vitis sp. nov., an bacterium isolated from grape (Vitis vinifera).</title>
        <authorList>
            <person name="Jiang L."/>
            <person name="Lee J."/>
        </authorList>
    </citation>
    <scope>NUCLEOTIDE SEQUENCE [LARGE SCALE GENOMIC DNA]</scope>
    <source>
        <strain evidence="1 2">GRTSA-9</strain>
    </source>
</reference>
<organism evidence="1 2">
    <name type="scientific">Brevundimonas vitisensis</name>
    <dbReference type="NCBI Taxonomy" id="2800818"/>
    <lineage>
        <taxon>Bacteria</taxon>
        <taxon>Pseudomonadati</taxon>
        <taxon>Pseudomonadota</taxon>
        <taxon>Alphaproteobacteria</taxon>
        <taxon>Caulobacterales</taxon>
        <taxon>Caulobacteraceae</taxon>
        <taxon>Brevundimonas</taxon>
    </lineage>
</organism>
<dbReference type="Pfam" id="PF04820">
    <property type="entry name" value="Trp_halogenase"/>
    <property type="match status" value="1"/>
</dbReference>
<protein>
    <submittedName>
        <fullName evidence="1">Tryptophan 7-halogenase</fullName>
    </submittedName>
</protein>
<dbReference type="RefSeq" id="WP_201102570.1">
    <property type="nucleotide sequence ID" value="NZ_CP067977.1"/>
</dbReference>
<dbReference type="PANTHER" id="PTHR43747">
    <property type="entry name" value="FAD-BINDING PROTEIN"/>
    <property type="match status" value="1"/>
</dbReference>
<evidence type="ECO:0000313" key="1">
    <source>
        <dbReference type="EMBL" id="QQQ18198.1"/>
    </source>
</evidence>
<accession>A0ABX7BMU5</accession>
<dbReference type="EMBL" id="CP067977">
    <property type="protein sequence ID" value="QQQ18198.1"/>
    <property type="molecule type" value="Genomic_DNA"/>
</dbReference>
<dbReference type="Gene3D" id="3.50.50.60">
    <property type="entry name" value="FAD/NAD(P)-binding domain"/>
    <property type="match status" value="1"/>
</dbReference>
<dbReference type="InterPro" id="IPR050816">
    <property type="entry name" value="Flavin-dep_Halogenase_NPB"/>
</dbReference>
<dbReference type="PANTHER" id="PTHR43747:SF4">
    <property type="entry name" value="FLAVIN-DEPENDENT TRYPTOPHAN HALOGENASE"/>
    <property type="match status" value="1"/>
</dbReference>
<dbReference type="SUPFAM" id="SSF51905">
    <property type="entry name" value="FAD/NAD(P)-binding domain"/>
    <property type="match status" value="1"/>
</dbReference>
<name>A0ABX7BMU5_9CAUL</name>
<sequence>MGEPIQSILIVGGGTAGWMAAAALKRAAGPHVQVQLVESDDIGIVGVGEATVPPIRDFNAMIELDEAEFMRETRASLKLGIQFNGWGGADSAYFHPFGTFGAGPTLGDFHHIWFNLHRQGQLKGQLGGDLHDHAICTQAARRGRVGQRDPDPRRAPLNSLFTAYHFDAGLYARYLRRVCESRGVQRLEGQVVEVQQRPSDGFVSGVRLDDGRVLEADLFIDCTGFRGLLIEGALKAGYEDWSHWLPMNRAMAVPCARTGPLTPYTTATARAAGWQWRIGLQHRTGNGYVYCSDHITDDEARETLLANLDGEALAEPRPLRFVTGRRKTYWDKNVVSLGLSSGFIEPLESTSIHLVQSGIYKLLQHFPDRDFSPANTAAYNRRLGREVELIRDFVILHYHATTRDDTPFWRRAAAMAIPDSLAERVEAFRDRGLLFQVGADEYFSMGSWLAVMVGQGIVPRSGNPLYALGDAARSAAGMTAFAQRVAQMADALPEHEAFLKSRNMWAPDSTAAAA</sequence>
<evidence type="ECO:0000313" key="2">
    <source>
        <dbReference type="Proteomes" id="UP000595448"/>
    </source>
</evidence>
<gene>
    <name evidence="1" type="ORF">JIP62_12950</name>
</gene>
<dbReference type="PIRSF" id="PIRSF011396">
    <property type="entry name" value="Trp_halogenase"/>
    <property type="match status" value="1"/>
</dbReference>
<dbReference type="Proteomes" id="UP000595448">
    <property type="component" value="Chromosome"/>
</dbReference>
<keyword evidence="2" id="KW-1185">Reference proteome</keyword>